<protein>
    <submittedName>
        <fullName evidence="1">Uncharacterized protein</fullName>
    </submittedName>
</protein>
<accession>E4QBJ7</accession>
<dbReference type="STRING" id="632292.Calhy_0351"/>
<reference key="1">
    <citation type="submission" date="2010-09" db="EMBL/GenBank/DDBJ databases">
        <title>Complete sequence of Caldicellulosiruptor hydrothermalis 108.</title>
        <authorList>
            <consortium name="US DOE Joint Genome Institute"/>
            <person name="Lucas S."/>
            <person name="Copeland A."/>
            <person name="Lapidus A."/>
            <person name="Cheng J.-F."/>
            <person name="Bruce D."/>
            <person name="Goodwin L."/>
            <person name="Pitluck S."/>
            <person name="Davenport K."/>
            <person name="Detter J.C."/>
            <person name="Han C."/>
            <person name="Tapia R."/>
            <person name="Land M."/>
            <person name="Hauser L."/>
            <person name="Chang Y.-J."/>
            <person name="Jeffries C."/>
            <person name="Kyrpides N."/>
            <person name="Ivanova N."/>
            <person name="Mikhailova N."/>
            <person name="Blumer-Schuette S.E."/>
            <person name="Kelly R.M."/>
            <person name="Woyke T."/>
        </authorList>
    </citation>
    <scope>NUCLEOTIDE SEQUENCE</scope>
    <source>
        <strain>108</strain>
    </source>
</reference>
<keyword evidence="2" id="KW-1185">Reference proteome</keyword>
<gene>
    <name evidence="1" type="ordered locus">Calhy_0351</name>
</gene>
<evidence type="ECO:0000313" key="2">
    <source>
        <dbReference type="Proteomes" id="UP000006890"/>
    </source>
</evidence>
<proteinExistence type="predicted"/>
<dbReference type="Proteomes" id="UP000006890">
    <property type="component" value="Chromosome"/>
</dbReference>
<name>E4QBJ7_CALH1</name>
<dbReference type="AlphaFoldDB" id="E4QBJ7"/>
<sequence length="166" mass="18735">MIAVKNNLEKILKSISQNPLARVCEHYGVITNGHFAILSEAIPDSIRKKLCRPGHHVPAPFIKNIRNNILKARSVSLRRECIVRFDPTSSKDGIVYMTLNESTFVAYSQLYYEFILLLGCVLYHDVEKNCGYIVQKSTREITGLLMPVVVPVIIAKVGAKNYCELK</sequence>
<organism evidence="1 2">
    <name type="scientific">Caldicellulosiruptor hydrothermalis (strain DSM 18901 / VKM B-2411 / 108)</name>
    <dbReference type="NCBI Taxonomy" id="632292"/>
    <lineage>
        <taxon>Bacteria</taxon>
        <taxon>Bacillati</taxon>
        <taxon>Bacillota</taxon>
        <taxon>Bacillota incertae sedis</taxon>
        <taxon>Caldicellulosiruptorales</taxon>
        <taxon>Caldicellulosiruptoraceae</taxon>
        <taxon>Caldicellulosiruptor</taxon>
    </lineage>
</organism>
<dbReference type="EMBL" id="CP002219">
    <property type="protein sequence ID" value="ADQ06099.1"/>
    <property type="molecule type" value="Genomic_DNA"/>
</dbReference>
<dbReference type="KEGG" id="chd:Calhy_0351"/>
<evidence type="ECO:0000313" key="1">
    <source>
        <dbReference type="EMBL" id="ADQ06099.1"/>
    </source>
</evidence>
<dbReference type="HOGENOM" id="CLU_1599667_0_0_9"/>
<reference evidence="1 2" key="2">
    <citation type="journal article" date="2011" name="J. Bacteriol.">
        <title>Complete genome sequences for the anaerobic, extremely thermophilic plant biomass-degrading bacteria Caldicellulosiruptor hydrothermalis, Caldicellulosiruptor kristjanssonii, Caldicellulosiruptor kronotskyensis, Caldicellulosiruptor owensenis, and Caldicellulosiruptor lactoaceticus.</title>
        <authorList>
            <person name="Blumer-Schuette S.E."/>
            <person name="Ozdemir I."/>
            <person name="Mistry D."/>
            <person name="Lucas S."/>
            <person name="Lapidus A."/>
            <person name="Cheng J.F."/>
            <person name="Goodwin L.A."/>
            <person name="Pitluck S."/>
            <person name="Land M.L."/>
            <person name="Hauser L.J."/>
            <person name="Woyke T."/>
            <person name="Mikhailova N."/>
            <person name="Pati A."/>
            <person name="Kyrpides N.C."/>
            <person name="Ivanova N."/>
            <person name="Detter J.C."/>
            <person name="Walston-Davenport K."/>
            <person name="Han S."/>
            <person name="Adams M.W."/>
            <person name="Kelly R.M."/>
        </authorList>
    </citation>
    <scope>NUCLEOTIDE SEQUENCE [LARGE SCALE GENOMIC DNA]</scope>
    <source>
        <strain evidence="2">DSM 18901 / VKM B-2411 / 108</strain>
    </source>
</reference>